<evidence type="ECO:0000256" key="2">
    <source>
        <dbReference type="ARBA" id="ARBA00007353"/>
    </source>
</evidence>
<dbReference type="CDD" id="cd16833">
    <property type="entry name" value="YfiH"/>
    <property type="match status" value="1"/>
</dbReference>
<keyword evidence="5" id="KW-0378">Hydrolase</keyword>
<gene>
    <name evidence="11" type="ORF">CNE99_01490</name>
</gene>
<accession>A0A2A5WYV1</accession>
<evidence type="ECO:0000256" key="9">
    <source>
        <dbReference type="ARBA" id="ARBA00049893"/>
    </source>
</evidence>
<dbReference type="Pfam" id="PF02578">
    <property type="entry name" value="Cu-oxidase_4"/>
    <property type="match status" value="1"/>
</dbReference>
<dbReference type="GO" id="GO:0017061">
    <property type="term" value="F:S-methyl-5-thioadenosine phosphorylase activity"/>
    <property type="evidence" value="ECO:0007669"/>
    <property type="project" value="UniProtKB-EC"/>
</dbReference>
<keyword evidence="4" id="KW-0479">Metal-binding</keyword>
<evidence type="ECO:0000256" key="4">
    <source>
        <dbReference type="ARBA" id="ARBA00022723"/>
    </source>
</evidence>
<keyword evidence="3" id="KW-0808">Transferase</keyword>
<comment type="caution">
    <text evidence="11">The sequence shown here is derived from an EMBL/GenBank/DDBJ whole genome shotgun (WGS) entry which is preliminary data.</text>
</comment>
<dbReference type="GO" id="GO:0016787">
    <property type="term" value="F:hydrolase activity"/>
    <property type="evidence" value="ECO:0007669"/>
    <property type="project" value="UniProtKB-KW"/>
</dbReference>
<comment type="similarity">
    <text evidence="2 10">Belongs to the purine nucleoside phosphorylase YfiH/LACC1 family.</text>
</comment>
<reference evidence="11 12" key="1">
    <citation type="submission" date="2017-08" db="EMBL/GenBank/DDBJ databases">
        <title>Fine stratification of microbial communities through a metagenomic profile of the photic zone.</title>
        <authorList>
            <person name="Haro-Moreno J.M."/>
            <person name="Lopez-Perez M."/>
            <person name="De La Torre J."/>
            <person name="Picazo A."/>
            <person name="Camacho A."/>
            <person name="Rodriguez-Valera F."/>
        </authorList>
    </citation>
    <scope>NUCLEOTIDE SEQUENCE [LARGE SCALE GENOMIC DNA]</scope>
    <source>
        <strain evidence="11">MED-G24</strain>
    </source>
</reference>
<dbReference type="PANTHER" id="PTHR30616:SF2">
    <property type="entry name" value="PURINE NUCLEOSIDE PHOSPHORYLASE LACC1"/>
    <property type="match status" value="1"/>
</dbReference>
<name>A0A2A5WYV1_9GAMM</name>
<comment type="catalytic activity">
    <reaction evidence="9">
        <text>S-methyl-5'-thioadenosine + phosphate = 5-(methylsulfanyl)-alpha-D-ribose 1-phosphate + adenine</text>
        <dbReference type="Rhea" id="RHEA:11852"/>
        <dbReference type="ChEBI" id="CHEBI:16708"/>
        <dbReference type="ChEBI" id="CHEBI:17509"/>
        <dbReference type="ChEBI" id="CHEBI:43474"/>
        <dbReference type="ChEBI" id="CHEBI:58533"/>
        <dbReference type="EC" id="2.4.2.28"/>
    </reaction>
    <physiologicalReaction direction="left-to-right" evidence="9">
        <dbReference type="Rhea" id="RHEA:11853"/>
    </physiologicalReaction>
</comment>
<dbReference type="GO" id="GO:0005507">
    <property type="term" value="F:copper ion binding"/>
    <property type="evidence" value="ECO:0007669"/>
    <property type="project" value="TreeGrafter"/>
</dbReference>
<dbReference type="InterPro" id="IPR003730">
    <property type="entry name" value="Cu_polyphenol_OxRdtase"/>
</dbReference>
<dbReference type="EMBL" id="NTKD01000004">
    <property type="protein sequence ID" value="PDH41443.1"/>
    <property type="molecule type" value="Genomic_DNA"/>
</dbReference>
<dbReference type="InterPro" id="IPR038371">
    <property type="entry name" value="Cu_polyphenol_OxRdtase_sf"/>
</dbReference>
<dbReference type="PANTHER" id="PTHR30616">
    <property type="entry name" value="UNCHARACTERIZED PROTEIN YFIH"/>
    <property type="match status" value="1"/>
</dbReference>
<evidence type="ECO:0000256" key="5">
    <source>
        <dbReference type="ARBA" id="ARBA00022801"/>
    </source>
</evidence>
<evidence type="ECO:0000256" key="7">
    <source>
        <dbReference type="ARBA" id="ARBA00047989"/>
    </source>
</evidence>
<protein>
    <recommendedName>
        <fullName evidence="10">Purine nucleoside phosphorylase</fullName>
    </recommendedName>
</protein>
<dbReference type="Gene3D" id="3.60.140.10">
    <property type="entry name" value="CNF1/YfiH-like putative cysteine hydrolases"/>
    <property type="match status" value="1"/>
</dbReference>
<evidence type="ECO:0000256" key="6">
    <source>
        <dbReference type="ARBA" id="ARBA00022833"/>
    </source>
</evidence>
<evidence type="ECO:0000256" key="1">
    <source>
        <dbReference type="ARBA" id="ARBA00000553"/>
    </source>
</evidence>
<evidence type="ECO:0000313" key="12">
    <source>
        <dbReference type="Proteomes" id="UP000219327"/>
    </source>
</evidence>
<sequence length="252" mass="27141">MANGGTSDMLQWPSNVFVKVTSHVDGNLALHTGDNPIEVNANRKRLGSGLPDTAVWLRQVHGTEVVQIATGWTGEATADASYSQLQDTPLAILVADCLPAVIASVDGREIAAVHAGWRGLADGILHRVVSTFESSSLVAYLGPCIGPCHYEVDAKVRDRMTDQERGTGFAVSRDDHWNMDLQQIARDQLEGRGVAIERADDRCTACSALSGGKEQLYSHRLASKKGTVEIRRFAVLVWRQAPGKPGARSCPG</sequence>
<dbReference type="SUPFAM" id="SSF64438">
    <property type="entry name" value="CNF1/YfiH-like putative cysteine hydrolases"/>
    <property type="match status" value="1"/>
</dbReference>
<keyword evidence="6" id="KW-0862">Zinc</keyword>
<dbReference type="AlphaFoldDB" id="A0A2A5WYV1"/>
<dbReference type="NCBIfam" id="TIGR00726">
    <property type="entry name" value="peptidoglycan editing factor PgeF"/>
    <property type="match status" value="1"/>
</dbReference>
<dbReference type="Proteomes" id="UP000219327">
    <property type="component" value="Unassembled WGS sequence"/>
</dbReference>
<comment type="catalytic activity">
    <reaction evidence="1">
        <text>inosine + phosphate = alpha-D-ribose 1-phosphate + hypoxanthine</text>
        <dbReference type="Rhea" id="RHEA:27646"/>
        <dbReference type="ChEBI" id="CHEBI:17368"/>
        <dbReference type="ChEBI" id="CHEBI:17596"/>
        <dbReference type="ChEBI" id="CHEBI:43474"/>
        <dbReference type="ChEBI" id="CHEBI:57720"/>
        <dbReference type="EC" id="2.4.2.1"/>
    </reaction>
    <physiologicalReaction direction="left-to-right" evidence="1">
        <dbReference type="Rhea" id="RHEA:27647"/>
    </physiologicalReaction>
</comment>
<dbReference type="InterPro" id="IPR011324">
    <property type="entry name" value="Cytotoxic_necrot_fac-like_cat"/>
</dbReference>
<evidence type="ECO:0000256" key="8">
    <source>
        <dbReference type="ARBA" id="ARBA00048968"/>
    </source>
</evidence>
<evidence type="ECO:0000313" key="11">
    <source>
        <dbReference type="EMBL" id="PDH41443.1"/>
    </source>
</evidence>
<comment type="catalytic activity">
    <reaction evidence="8">
        <text>adenosine + phosphate = alpha-D-ribose 1-phosphate + adenine</text>
        <dbReference type="Rhea" id="RHEA:27642"/>
        <dbReference type="ChEBI" id="CHEBI:16335"/>
        <dbReference type="ChEBI" id="CHEBI:16708"/>
        <dbReference type="ChEBI" id="CHEBI:43474"/>
        <dbReference type="ChEBI" id="CHEBI:57720"/>
        <dbReference type="EC" id="2.4.2.1"/>
    </reaction>
    <physiologicalReaction direction="left-to-right" evidence="8">
        <dbReference type="Rhea" id="RHEA:27643"/>
    </physiologicalReaction>
</comment>
<comment type="catalytic activity">
    <reaction evidence="7">
        <text>adenosine + H2O + H(+) = inosine + NH4(+)</text>
        <dbReference type="Rhea" id="RHEA:24408"/>
        <dbReference type="ChEBI" id="CHEBI:15377"/>
        <dbReference type="ChEBI" id="CHEBI:15378"/>
        <dbReference type="ChEBI" id="CHEBI:16335"/>
        <dbReference type="ChEBI" id="CHEBI:17596"/>
        <dbReference type="ChEBI" id="CHEBI:28938"/>
        <dbReference type="EC" id="3.5.4.4"/>
    </reaction>
    <physiologicalReaction direction="left-to-right" evidence="7">
        <dbReference type="Rhea" id="RHEA:24409"/>
    </physiologicalReaction>
</comment>
<evidence type="ECO:0000256" key="3">
    <source>
        <dbReference type="ARBA" id="ARBA00022679"/>
    </source>
</evidence>
<organism evidence="11 12">
    <name type="scientific">OM182 bacterium MED-G24</name>
    <dbReference type="NCBI Taxonomy" id="1986255"/>
    <lineage>
        <taxon>Bacteria</taxon>
        <taxon>Pseudomonadati</taxon>
        <taxon>Pseudomonadota</taxon>
        <taxon>Gammaproteobacteria</taxon>
        <taxon>OMG group</taxon>
        <taxon>OM182 clade</taxon>
    </lineage>
</organism>
<proteinExistence type="inferred from homology"/>
<evidence type="ECO:0000256" key="10">
    <source>
        <dbReference type="RuleBase" id="RU361274"/>
    </source>
</evidence>